<dbReference type="Proteomes" id="UP000179807">
    <property type="component" value="Unassembled WGS sequence"/>
</dbReference>
<dbReference type="InterPro" id="IPR036397">
    <property type="entry name" value="RNaseH_sf"/>
</dbReference>
<gene>
    <name evidence="2" type="ORF">TRFO_22367</name>
</gene>
<comment type="caution">
    <text evidence="2">The sequence shown here is derived from an EMBL/GenBank/DDBJ whole genome shotgun (WGS) entry which is preliminary data.</text>
</comment>
<sequence>MPLYLSTHPKINDIYQTGIRENYDLKTLHVKSAYMNEEIFYYYISEILVPYVNNKRENLKIKKEKAVLLMDNLSSHISDRVMEELSPNNIYIITFPPHTSHIFQVLDVSIFGILKNYLKSLPHKASLHVQVDLCWRTFRAFELATCSTTIRSAFEKTGFIIQHTNSKKIEINEEKIRNSSDFKELFQKNIQIENISQRRRSAKWGFVNQRYFLLEKQNEEV</sequence>
<dbReference type="OrthoDB" id="10035668at2759"/>
<dbReference type="Gene3D" id="3.30.420.10">
    <property type="entry name" value="Ribonuclease H-like superfamily/Ribonuclease H"/>
    <property type="match status" value="1"/>
</dbReference>
<proteinExistence type="predicted"/>
<dbReference type="InterPro" id="IPR004875">
    <property type="entry name" value="DDE_SF_endonuclease_dom"/>
</dbReference>
<evidence type="ECO:0000313" key="2">
    <source>
        <dbReference type="EMBL" id="OHT08942.1"/>
    </source>
</evidence>
<name>A0A1J4KH17_9EUKA</name>
<keyword evidence="3" id="KW-1185">Reference proteome</keyword>
<feature type="domain" description="DDE-1" evidence="1">
    <location>
        <begin position="31"/>
        <end position="120"/>
    </location>
</feature>
<reference evidence="2" key="1">
    <citation type="submission" date="2016-10" db="EMBL/GenBank/DDBJ databases">
        <authorList>
            <person name="Benchimol M."/>
            <person name="Almeida L.G."/>
            <person name="Vasconcelos A.T."/>
            <person name="Perreira-Neves A."/>
            <person name="Rosa I.A."/>
            <person name="Tasca T."/>
            <person name="Bogo M.R."/>
            <person name="de Souza W."/>
        </authorList>
    </citation>
    <scope>NUCLEOTIDE SEQUENCE [LARGE SCALE GENOMIC DNA]</scope>
    <source>
        <strain evidence="2">K</strain>
    </source>
</reference>
<dbReference type="Pfam" id="PF03184">
    <property type="entry name" value="DDE_1"/>
    <property type="match status" value="1"/>
</dbReference>
<protein>
    <recommendedName>
        <fullName evidence="1">DDE-1 domain-containing protein</fullName>
    </recommendedName>
</protein>
<organism evidence="2 3">
    <name type="scientific">Tritrichomonas foetus</name>
    <dbReference type="NCBI Taxonomy" id="1144522"/>
    <lineage>
        <taxon>Eukaryota</taxon>
        <taxon>Metamonada</taxon>
        <taxon>Parabasalia</taxon>
        <taxon>Tritrichomonadida</taxon>
        <taxon>Tritrichomonadidae</taxon>
        <taxon>Tritrichomonas</taxon>
    </lineage>
</organism>
<accession>A0A1J4KH17</accession>
<dbReference type="GO" id="GO:0003676">
    <property type="term" value="F:nucleic acid binding"/>
    <property type="evidence" value="ECO:0007669"/>
    <property type="project" value="InterPro"/>
</dbReference>
<evidence type="ECO:0000259" key="1">
    <source>
        <dbReference type="Pfam" id="PF03184"/>
    </source>
</evidence>
<evidence type="ECO:0000313" key="3">
    <source>
        <dbReference type="Proteomes" id="UP000179807"/>
    </source>
</evidence>
<dbReference type="RefSeq" id="XP_068362078.1">
    <property type="nucleotide sequence ID" value="XM_068502520.1"/>
</dbReference>
<dbReference type="VEuPathDB" id="TrichDB:TRFO_22367"/>
<dbReference type="GeneID" id="94837224"/>
<dbReference type="EMBL" id="MLAK01000653">
    <property type="protein sequence ID" value="OHT08942.1"/>
    <property type="molecule type" value="Genomic_DNA"/>
</dbReference>
<dbReference type="AlphaFoldDB" id="A0A1J4KH17"/>